<feature type="region of interest" description="Disordered" evidence="1">
    <location>
        <begin position="31"/>
        <end position="62"/>
    </location>
</feature>
<keyword evidence="3" id="KW-1185">Reference proteome</keyword>
<comment type="caution">
    <text evidence="2">The sequence shown here is derived from an EMBL/GenBank/DDBJ whole genome shotgun (WGS) entry which is preliminary data.</text>
</comment>
<accession>A0A318SH87</accession>
<feature type="compositionally biased region" description="Polar residues" evidence="1">
    <location>
        <begin position="47"/>
        <end position="61"/>
    </location>
</feature>
<dbReference type="OrthoDB" id="61921at2"/>
<dbReference type="EMBL" id="QJSX01000019">
    <property type="protein sequence ID" value="PYE50021.1"/>
    <property type="molecule type" value="Genomic_DNA"/>
</dbReference>
<reference evidence="2 3" key="1">
    <citation type="submission" date="2018-06" db="EMBL/GenBank/DDBJ databases">
        <title>Genomic Encyclopedia of Type Strains, Phase IV (KMG-IV): sequencing the most valuable type-strain genomes for metagenomic binning, comparative biology and taxonomic classification.</title>
        <authorList>
            <person name="Goeker M."/>
        </authorList>
    </citation>
    <scope>NUCLEOTIDE SEQUENCE [LARGE SCALE GENOMIC DNA]</scope>
    <source>
        <strain evidence="2 3">DSM 18048</strain>
    </source>
</reference>
<dbReference type="Proteomes" id="UP000248326">
    <property type="component" value="Unassembled WGS sequence"/>
</dbReference>
<evidence type="ECO:0000313" key="3">
    <source>
        <dbReference type="Proteomes" id="UP000248326"/>
    </source>
</evidence>
<sequence>MNQDEQFRSRVEQLVAEGKLTADEAAKLVGAPARTTSAADEGVEDVNATSGTDEASGSLAATSAAPVRTEVMSYRYDGEVPSRLYLNVQGFSLTVRVDHGVTQPMLTASQPDRLELVGSPQGWRVSRTPLQWEEKGSNWLERVLNGFTQEGNLRADLVIPADMAEVTAKVQGGNLTLDPLVATVDAVVQGGNLTLADALGVQAKVQGGNLKWRATLNGGQHSVKVQGGNLNLELGAASSVRFRGDVVAGNLSASGLDVTKTSRDFVSASYEGVLGEGNAHLDLKVQGGNARLVTV</sequence>
<dbReference type="RefSeq" id="WP_110888476.1">
    <property type="nucleotide sequence ID" value="NZ_QJSX01000019.1"/>
</dbReference>
<gene>
    <name evidence="2" type="ORF">DES52_11942</name>
</gene>
<name>A0A318SH87_9DEIO</name>
<evidence type="ECO:0000256" key="1">
    <source>
        <dbReference type="SAM" id="MobiDB-lite"/>
    </source>
</evidence>
<proteinExistence type="predicted"/>
<protein>
    <recommendedName>
        <fullName evidence="4">Adhesin</fullName>
    </recommendedName>
</protein>
<dbReference type="AlphaFoldDB" id="A0A318SH87"/>
<evidence type="ECO:0008006" key="4">
    <source>
        <dbReference type="Google" id="ProtNLM"/>
    </source>
</evidence>
<evidence type="ECO:0000313" key="2">
    <source>
        <dbReference type="EMBL" id="PYE50021.1"/>
    </source>
</evidence>
<organism evidence="2 3">
    <name type="scientific">Deinococcus yavapaiensis KR-236</name>
    <dbReference type="NCBI Taxonomy" id="694435"/>
    <lineage>
        <taxon>Bacteria</taxon>
        <taxon>Thermotogati</taxon>
        <taxon>Deinococcota</taxon>
        <taxon>Deinococci</taxon>
        <taxon>Deinococcales</taxon>
        <taxon>Deinococcaceae</taxon>
        <taxon>Deinococcus</taxon>
    </lineage>
</organism>